<dbReference type="RefSeq" id="WP_150032677.1">
    <property type="nucleotide sequence ID" value="NZ_VWSH01000002.1"/>
</dbReference>
<keyword evidence="1" id="KW-0732">Signal</keyword>
<proteinExistence type="predicted"/>
<keyword evidence="3" id="KW-1185">Reference proteome</keyword>
<feature type="chain" id="PRO_5024342952" description="T9SS C-terminal target domain-containing protein" evidence="1">
    <location>
        <begin position="23"/>
        <end position="488"/>
    </location>
</feature>
<evidence type="ECO:0000313" key="2">
    <source>
        <dbReference type="EMBL" id="KAA5534998.1"/>
    </source>
</evidence>
<reference evidence="2 3" key="1">
    <citation type="submission" date="2019-09" db="EMBL/GenBank/DDBJ databases">
        <title>Genome sequence and assembly of Taibaiella sp.</title>
        <authorList>
            <person name="Chhetri G."/>
        </authorList>
    </citation>
    <scope>NUCLEOTIDE SEQUENCE [LARGE SCALE GENOMIC DNA]</scope>
    <source>
        <strain evidence="2 3">KVB11</strain>
    </source>
</reference>
<organism evidence="2 3">
    <name type="scientific">Taibaiella lutea</name>
    <dbReference type="NCBI Taxonomy" id="2608001"/>
    <lineage>
        <taxon>Bacteria</taxon>
        <taxon>Pseudomonadati</taxon>
        <taxon>Bacteroidota</taxon>
        <taxon>Chitinophagia</taxon>
        <taxon>Chitinophagales</taxon>
        <taxon>Chitinophagaceae</taxon>
        <taxon>Taibaiella</taxon>
    </lineage>
</organism>
<gene>
    <name evidence="2" type="ORF">F0919_10395</name>
</gene>
<dbReference type="AlphaFoldDB" id="A0A5M6CIG4"/>
<dbReference type="EMBL" id="VWSH01000002">
    <property type="protein sequence ID" value="KAA5534998.1"/>
    <property type="molecule type" value="Genomic_DNA"/>
</dbReference>
<comment type="caution">
    <text evidence="2">The sequence shown here is derived from an EMBL/GenBank/DDBJ whole genome shotgun (WGS) entry which is preliminary data.</text>
</comment>
<evidence type="ECO:0008006" key="4">
    <source>
        <dbReference type="Google" id="ProtNLM"/>
    </source>
</evidence>
<protein>
    <recommendedName>
        <fullName evidence="4">T9SS C-terminal target domain-containing protein</fullName>
    </recommendedName>
</protein>
<evidence type="ECO:0000256" key="1">
    <source>
        <dbReference type="SAM" id="SignalP"/>
    </source>
</evidence>
<name>A0A5M6CIG4_9BACT</name>
<sequence length="488" mass="55406">MKTCIYKALLGLLLFIGFQAKAQDIFYSKAQKFTLQNGDLNIVGWCGDRLYTYRSSKEGYFLDAYNDSMRLLATIALDFFPKKIFETQFYATSESIVVLYQAIQHNEVVQYAARLDDKARIVGKPKALDSVKVAWFSSDKEYYNSVGSADRSKIMIYSIGRRKNKRININTILFDKDLNVLGKGAPYIETNDDVNIEQSLLSNDGMLYLSGSPDHEYKQFADNAWIFRLSPSGQQFDVVPVPLTGSYVSTLYMKVNDQTKEIYLGAYYSDDKSDNNEGVIYGVLPPIALEFSTFKKIPFDEDLRNVSDERNKKRAFNNYEVRKIIVKNDGGFILVGENYTIAVRSYNYGMGAGYYNYYNTGGYNNTTVREYHYGDIMVLSYDKDGNRKWHSFIRKDQNSTDDGGMFSSYALLNSGASLVFMYNDYSLSKSVLSIAAVDIDGNLQMKKVNPSGIGLGDWVTRTGKQTDMKEIIIPVLKKDNLSFARVAF</sequence>
<accession>A0A5M6CIG4</accession>
<feature type="signal peptide" evidence="1">
    <location>
        <begin position="1"/>
        <end position="22"/>
    </location>
</feature>
<dbReference type="Proteomes" id="UP000323632">
    <property type="component" value="Unassembled WGS sequence"/>
</dbReference>
<evidence type="ECO:0000313" key="3">
    <source>
        <dbReference type="Proteomes" id="UP000323632"/>
    </source>
</evidence>